<evidence type="ECO:0000256" key="2">
    <source>
        <dbReference type="ARBA" id="ARBA00023002"/>
    </source>
</evidence>
<keyword evidence="6" id="KW-1185">Reference proteome</keyword>
<accession>W6Y647</accession>
<dbReference type="eggNOG" id="ENOG502QWB6">
    <property type="taxonomic scope" value="Eukaryota"/>
</dbReference>
<dbReference type="PROSITE" id="PS51387">
    <property type="entry name" value="FAD_PCMH"/>
    <property type="match status" value="1"/>
</dbReference>
<evidence type="ECO:0000313" key="5">
    <source>
        <dbReference type="EMBL" id="EUC26741.1"/>
    </source>
</evidence>
<dbReference type="RefSeq" id="XP_007718954.1">
    <property type="nucleotide sequence ID" value="XM_007720764.1"/>
</dbReference>
<feature type="chain" id="PRO_5004885415" description="FAD-binding PCMH-type domain-containing protein" evidence="3">
    <location>
        <begin position="20"/>
        <end position="589"/>
    </location>
</feature>
<dbReference type="AlphaFoldDB" id="W6Y647"/>
<reference evidence="5 6" key="1">
    <citation type="journal article" date="2013" name="PLoS Genet.">
        <title>Comparative genome structure, secondary metabolite, and effector coding capacity across Cochliobolus pathogens.</title>
        <authorList>
            <person name="Condon B.J."/>
            <person name="Leng Y."/>
            <person name="Wu D."/>
            <person name="Bushley K.E."/>
            <person name="Ohm R.A."/>
            <person name="Otillar R."/>
            <person name="Martin J."/>
            <person name="Schackwitz W."/>
            <person name="Grimwood J."/>
            <person name="MohdZainudin N."/>
            <person name="Xue C."/>
            <person name="Wang R."/>
            <person name="Manning V.A."/>
            <person name="Dhillon B."/>
            <person name="Tu Z.J."/>
            <person name="Steffenson B.J."/>
            <person name="Salamov A."/>
            <person name="Sun H."/>
            <person name="Lowry S."/>
            <person name="LaButti K."/>
            <person name="Han J."/>
            <person name="Copeland A."/>
            <person name="Lindquist E."/>
            <person name="Barry K."/>
            <person name="Schmutz J."/>
            <person name="Baker S.E."/>
            <person name="Ciuffetti L.M."/>
            <person name="Grigoriev I.V."/>
            <person name="Zhong S."/>
            <person name="Turgeon B.G."/>
        </authorList>
    </citation>
    <scope>NUCLEOTIDE SEQUENCE [LARGE SCALE GENOMIC DNA]</scope>
    <source>
        <strain evidence="5 6">26-R-13</strain>
    </source>
</reference>
<dbReference type="InterPro" id="IPR050432">
    <property type="entry name" value="FAD-linked_Oxidoreductases_BP"/>
</dbReference>
<dbReference type="Pfam" id="PF01565">
    <property type="entry name" value="FAD_binding_4"/>
    <property type="match status" value="1"/>
</dbReference>
<keyword evidence="3" id="KW-0732">Signal</keyword>
<dbReference type="Pfam" id="PF08031">
    <property type="entry name" value="BBE"/>
    <property type="match status" value="1"/>
</dbReference>
<comment type="similarity">
    <text evidence="1">Belongs to the oxygen-dependent FAD-linked oxidoreductase family.</text>
</comment>
<evidence type="ECO:0000313" key="6">
    <source>
        <dbReference type="Proteomes" id="UP000053841"/>
    </source>
</evidence>
<dbReference type="OrthoDB" id="9983560at2759"/>
<dbReference type="STRING" id="930089.W6Y647"/>
<keyword evidence="2" id="KW-0560">Oxidoreductase</keyword>
<name>W6Y647_COCC2</name>
<dbReference type="GeneID" id="19144646"/>
<protein>
    <recommendedName>
        <fullName evidence="4">FAD-binding PCMH-type domain-containing protein</fullName>
    </recommendedName>
</protein>
<evidence type="ECO:0000256" key="3">
    <source>
        <dbReference type="SAM" id="SignalP"/>
    </source>
</evidence>
<dbReference type="InterPro" id="IPR006094">
    <property type="entry name" value="Oxid_FAD_bind_N"/>
</dbReference>
<sequence length="589" mass="64524">MYHYLGVFTLLAVVPTVASYCKCVPGQECWPSEDQWARFNYSINSQLIATNPVASPCYRGTLSDNKTCDMIARSWSSADFQSSQPIGYAYPLNNSCPLVISTSPLPESQCTVGGFPTFAVNVTSEDHIVDTIQFAKLNNIRAVLKSTGHDFLQRSTGHGSISIWLRHLRQGFTFNNHKVIQDCFGTVWNGSTLTIRGSYAWSDLYEAAAQNDVILVGGNNEGPSSTGGWVQGGGHSPVTRYYGLGANQVLSARVILASGEIVQANRCTNSDLFYAIRGGGGGTFGVVTEMTVKTYPSRNVTVAKLTIESQGEDTIAGFLDAVTEVYASYPRLSLKGFAGYGYWSAHVTPSGNVTKPAHSFQQSFIMLGVSLQHAQESFSSLSNSLARNQSNRGVQVSISWHTYYKYASYYKSKDDTVARVGSVSALSSRLLDAEALSQNITKLRRAMDVMAGSPGKPVYHTIVHHGMELSEKSLGRDGSGVQPGWYRSVILDIFERAMNGTQVSQNLDAFAHLRQVLTPTYRELSPKTGTYMNEADWGDLNWQEDFFGSQWKNLSTVKAKYDPNGVFYCETCVGSDEWHINNGGALCQV</sequence>
<feature type="domain" description="FAD-binding PCMH-type" evidence="4">
    <location>
        <begin position="112"/>
        <end position="297"/>
    </location>
</feature>
<dbReference type="InterPro" id="IPR036318">
    <property type="entry name" value="FAD-bd_PCMH-like_sf"/>
</dbReference>
<evidence type="ECO:0000256" key="1">
    <source>
        <dbReference type="ARBA" id="ARBA00005466"/>
    </source>
</evidence>
<gene>
    <name evidence="5" type="ORF">COCCADRAFT_113506</name>
</gene>
<dbReference type="Proteomes" id="UP000053841">
    <property type="component" value="Unassembled WGS sequence"/>
</dbReference>
<dbReference type="GO" id="GO:0016491">
    <property type="term" value="F:oxidoreductase activity"/>
    <property type="evidence" value="ECO:0007669"/>
    <property type="project" value="UniProtKB-KW"/>
</dbReference>
<evidence type="ECO:0000259" key="4">
    <source>
        <dbReference type="PROSITE" id="PS51387"/>
    </source>
</evidence>
<dbReference type="InterPro" id="IPR016169">
    <property type="entry name" value="FAD-bd_PCMH_sub2"/>
</dbReference>
<organism evidence="5 6">
    <name type="scientific">Cochliobolus carbonum (strain 26-R-13)</name>
    <name type="common">Maize leaf spot fungus</name>
    <name type="synonym">Bipolaris zeicola</name>
    <dbReference type="NCBI Taxonomy" id="930089"/>
    <lineage>
        <taxon>Eukaryota</taxon>
        <taxon>Fungi</taxon>
        <taxon>Dikarya</taxon>
        <taxon>Ascomycota</taxon>
        <taxon>Pezizomycotina</taxon>
        <taxon>Dothideomycetes</taxon>
        <taxon>Pleosporomycetidae</taxon>
        <taxon>Pleosporales</taxon>
        <taxon>Pleosporineae</taxon>
        <taxon>Pleosporaceae</taxon>
        <taxon>Bipolaris</taxon>
    </lineage>
</organism>
<dbReference type="GO" id="GO:0071949">
    <property type="term" value="F:FAD binding"/>
    <property type="evidence" value="ECO:0007669"/>
    <property type="project" value="InterPro"/>
</dbReference>
<proteinExistence type="inferred from homology"/>
<dbReference type="PANTHER" id="PTHR13878">
    <property type="entry name" value="GULONOLACTONE OXIDASE"/>
    <property type="match status" value="1"/>
</dbReference>
<dbReference type="EMBL" id="KI965167">
    <property type="protein sequence ID" value="EUC26741.1"/>
    <property type="molecule type" value="Genomic_DNA"/>
</dbReference>
<dbReference type="SUPFAM" id="SSF56176">
    <property type="entry name" value="FAD-binding/transporter-associated domain-like"/>
    <property type="match status" value="1"/>
</dbReference>
<dbReference type="Gene3D" id="3.30.465.10">
    <property type="match status" value="2"/>
</dbReference>
<feature type="signal peptide" evidence="3">
    <location>
        <begin position="1"/>
        <end position="19"/>
    </location>
</feature>
<dbReference type="InterPro" id="IPR016166">
    <property type="entry name" value="FAD-bd_PCMH"/>
</dbReference>
<dbReference type="HOGENOM" id="CLU_018354_4_4_1"/>
<dbReference type="InterPro" id="IPR012951">
    <property type="entry name" value="BBE"/>
</dbReference>
<dbReference type="KEGG" id="bze:COCCADRAFT_113506"/>
<dbReference type="PANTHER" id="PTHR13878:SF91">
    <property type="entry name" value="FAD BINDING DOMAIN PROTEIN (AFU_ORTHOLOGUE AFUA_6G12070)-RELATED"/>
    <property type="match status" value="1"/>
</dbReference>